<keyword evidence="6 7" id="KW-0472">Membrane</keyword>
<dbReference type="RefSeq" id="WP_090856669.1">
    <property type="nucleotide sequence ID" value="NZ_FNJU01000009.1"/>
</dbReference>
<feature type="transmembrane region" description="Helical" evidence="7">
    <location>
        <begin position="6"/>
        <end position="25"/>
    </location>
</feature>
<dbReference type="GO" id="GO:0005886">
    <property type="term" value="C:plasma membrane"/>
    <property type="evidence" value="ECO:0007669"/>
    <property type="project" value="UniProtKB-SubCell"/>
</dbReference>
<evidence type="ECO:0000313" key="11">
    <source>
        <dbReference type="Proteomes" id="UP000199159"/>
    </source>
</evidence>
<name>A0A1H0W5J1_9BACI</name>
<gene>
    <name evidence="10" type="ORF">SAMN05216565_10965</name>
</gene>
<evidence type="ECO:0000256" key="1">
    <source>
        <dbReference type="ARBA" id="ARBA00004651"/>
    </source>
</evidence>
<dbReference type="Gene3D" id="3.30.240.20">
    <property type="entry name" value="bsu07140 like domains"/>
    <property type="match status" value="2"/>
</dbReference>
<organism evidence="10 11">
    <name type="scientific">Litchfieldia salsa</name>
    <dbReference type="NCBI Taxonomy" id="930152"/>
    <lineage>
        <taxon>Bacteria</taxon>
        <taxon>Bacillati</taxon>
        <taxon>Bacillota</taxon>
        <taxon>Bacilli</taxon>
        <taxon>Bacillales</taxon>
        <taxon>Bacillaceae</taxon>
        <taxon>Litchfieldia</taxon>
    </lineage>
</organism>
<evidence type="ECO:0000256" key="6">
    <source>
        <dbReference type="ARBA" id="ARBA00023136"/>
    </source>
</evidence>
<keyword evidence="4 7" id="KW-0812">Transmembrane</keyword>
<dbReference type="InterPro" id="IPR007353">
    <property type="entry name" value="DUF421"/>
</dbReference>
<comment type="subcellular location">
    <subcellularLocation>
        <location evidence="1">Cell membrane</location>
        <topology evidence="1">Multi-pass membrane protein</topology>
    </subcellularLocation>
</comment>
<feature type="domain" description="YetF-like N-terminal transmembrane" evidence="9">
    <location>
        <begin position="5"/>
        <end position="78"/>
    </location>
</feature>
<evidence type="ECO:0000256" key="7">
    <source>
        <dbReference type="SAM" id="Phobius"/>
    </source>
</evidence>
<feature type="transmembrane region" description="Helical" evidence="7">
    <location>
        <begin position="58"/>
        <end position="78"/>
    </location>
</feature>
<keyword evidence="11" id="KW-1185">Reference proteome</keyword>
<evidence type="ECO:0000256" key="4">
    <source>
        <dbReference type="ARBA" id="ARBA00022692"/>
    </source>
</evidence>
<dbReference type="InterPro" id="IPR023090">
    <property type="entry name" value="UPF0702_alpha/beta_dom_sf"/>
</dbReference>
<dbReference type="EMBL" id="FNJU01000009">
    <property type="protein sequence ID" value="SDP85755.1"/>
    <property type="molecule type" value="Genomic_DNA"/>
</dbReference>
<comment type="similarity">
    <text evidence="2">Belongs to the UPF0702 family.</text>
</comment>
<feature type="domain" description="YetF C-terminal" evidence="8">
    <location>
        <begin position="81"/>
        <end position="216"/>
    </location>
</feature>
<protein>
    <submittedName>
        <fullName evidence="10">Uncharacterized membrane protein YcaP, DUF421 family</fullName>
    </submittedName>
</protein>
<dbReference type="STRING" id="930152.SAMN05216565_10965"/>
<proteinExistence type="inferred from homology"/>
<dbReference type="OrthoDB" id="9778331at2"/>
<dbReference type="AlphaFoldDB" id="A0A1H0W5J1"/>
<dbReference type="Pfam" id="PF20730">
    <property type="entry name" value="YetF_N"/>
    <property type="match status" value="1"/>
</dbReference>
<evidence type="ECO:0000259" key="9">
    <source>
        <dbReference type="Pfam" id="PF20730"/>
    </source>
</evidence>
<dbReference type="Pfam" id="PF04239">
    <property type="entry name" value="DUF421"/>
    <property type="match status" value="1"/>
</dbReference>
<dbReference type="PANTHER" id="PTHR34582:SF7">
    <property type="entry name" value="UPF0702 TRANSMEMBRANE PROTEIN YDFS"/>
    <property type="match status" value="1"/>
</dbReference>
<sequence>MELTELLTRLVIAFTVLFIMARFMGRKEISQMTFFNFVSAISIGTITGSLAVNSNLSIRNGIIAIAGWTAFTLLMGFIDIKFRKARKVTTGEPIIVIKEGKIMEDALRKTQLDIDSLSALLRQKDVFSLTDVNYAFFETSGKLSVMKKQEKQTVTKSDANITQSASVYPISTQVISDGSIITQNLSRLNLDEKWVNQQLKQAGIDSLSDVFYAEVQQDGSLYIDSKTDNMIH</sequence>
<evidence type="ECO:0000259" key="8">
    <source>
        <dbReference type="Pfam" id="PF04239"/>
    </source>
</evidence>
<evidence type="ECO:0000256" key="5">
    <source>
        <dbReference type="ARBA" id="ARBA00022989"/>
    </source>
</evidence>
<dbReference type="PANTHER" id="PTHR34582">
    <property type="entry name" value="UPF0702 TRANSMEMBRANE PROTEIN YCAP"/>
    <property type="match status" value="1"/>
</dbReference>
<reference evidence="11" key="1">
    <citation type="submission" date="2016-10" db="EMBL/GenBank/DDBJ databases">
        <authorList>
            <person name="Varghese N."/>
            <person name="Submissions S."/>
        </authorList>
    </citation>
    <scope>NUCLEOTIDE SEQUENCE [LARGE SCALE GENOMIC DNA]</scope>
    <source>
        <strain evidence="11">IBRC-M10078</strain>
    </source>
</reference>
<keyword evidence="3" id="KW-1003">Cell membrane</keyword>
<evidence type="ECO:0000313" key="10">
    <source>
        <dbReference type="EMBL" id="SDP85755.1"/>
    </source>
</evidence>
<evidence type="ECO:0000256" key="3">
    <source>
        <dbReference type="ARBA" id="ARBA00022475"/>
    </source>
</evidence>
<accession>A0A1H0W5J1</accession>
<dbReference type="InterPro" id="IPR048454">
    <property type="entry name" value="YetF_N"/>
</dbReference>
<feature type="transmembrane region" description="Helical" evidence="7">
    <location>
        <begin position="32"/>
        <end position="52"/>
    </location>
</feature>
<evidence type="ECO:0000256" key="2">
    <source>
        <dbReference type="ARBA" id="ARBA00006448"/>
    </source>
</evidence>
<keyword evidence="5 7" id="KW-1133">Transmembrane helix</keyword>
<dbReference type="Proteomes" id="UP000199159">
    <property type="component" value="Unassembled WGS sequence"/>
</dbReference>